<keyword evidence="6" id="KW-0325">Glycoprotein</keyword>
<dbReference type="Proteomes" id="UP000694941">
    <property type="component" value="Unplaced"/>
</dbReference>
<keyword evidence="3" id="KW-0732">Signal</keyword>
<comment type="similarity">
    <text evidence="1">Belongs to the GLMP family.</text>
</comment>
<evidence type="ECO:0000256" key="5">
    <source>
        <dbReference type="ARBA" id="ARBA00023136"/>
    </source>
</evidence>
<comment type="subunit">
    <text evidence="10">Interacts (via lumenal domain) with lysosomal protein MFSD1; the interaction starts while both proteins are still in the endoplasmic reticulum and is required for stabilization of MFSD1 in lysosomes but has no direct effect on its targeting to lysosomes or transporter activity.</text>
</comment>
<evidence type="ECO:0000256" key="8">
    <source>
        <dbReference type="ARBA" id="ARBA00024176"/>
    </source>
</evidence>
<protein>
    <submittedName>
        <fullName evidence="13">Glycosylated lysosomal membrane protein A-like</fullName>
    </submittedName>
</protein>
<evidence type="ECO:0000256" key="11">
    <source>
        <dbReference type="SAM" id="Phobius"/>
    </source>
</evidence>
<dbReference type="InterPro" id="IPR029382">
    <property type="entry name" value="NCU-G1"/>
</dbReference>
<keyword evidence="5 11" id="KW-0472">Membrane</keyword>
<accession>A0ABM1C4H9</accession>
<proteinExistence type="inferred from homology"/>
<evidence type="ECO:0000313" key="12">
    <source>
        <dbReference type="Proteomes" id="UP000694941"/>
    </source>
</evidence>
<dbReference type="RefSeq" id="XP_013793986.1">
    <property type="nucleotide sequence ID" value="XM_013938532.2"/>
</dbReference>
<feature type="transmembrane region" description="Helical" evidence="11">
    <location>
        <begin position="382"/>
        <end position="408"/>
    </location>
</feature>
<keyword evidence="2 11" id="KW-0812">Transmembrane</keyword>
<comment type="function">
    <text evidence="8">Required to protect lysosomal transporter MFSD1 from lysosomal proteolysis and for MFSD1 lysosomal localization.</text>
</comment>
<evidence type="ECO:0000256" key="6">
    <source>
        <dbReference type="ARBA" id="ARBA00023180"/>
    </source>
</evidence>
<evidence type="ECO:0000256" key="10">
    <source>
        <dbReference type="ARBA" id="ARBA00044960"/>
    </source>
</evidence>
<evidence type="ECO:0000313" key="13">
    <source>
        <dbReference type="RefSeq" id="XP_013793986.1"/>
    </source>
</evidence>
<name>A0ABM1C4H9_LIMPO</name>
<evidence type="ECO:0000256" key="4">
    <source>
        <dbReference type="ARBA" id="ARBA00022989"/>
    </source>
</evidence>
<dbReference type="PANTHER" id="PTHR31981">
    <property type="entry name" value="GLYCOSYLATED LYSOSOMAL MEMBRANE PROTEIN"/>
    <property type="match status" value="1"/>
</dbReference>
<evidence type="ECO:0000256" key="2">
    <source>
        <dbReference type="ARBA" id="ARBA00022692"/>
    </source>
</evidence>
<dbReference type="Pfam" id="PF15065">
    <property type="entry name" value="NCU-G1"/>
    <property type="match status" value="1"/>
</dbReference>
<comment type="subcellular location">
    <subcellularLocation>
        <location evidence="9">Lysosome membrane</location>
        <topology evidence="9">Single-pass type I membrane protein</topology>
        <orientation evidence="9">Lumenal side</orientation>
    </subcellularLocation>
</comment>
<keyword evidence="7" id="KW-0458">Lysosome</keyword>
<keyword evidence="4 11" id="KW-1133">Transmembrane helix</keyword>
<keyword evidence="12" id="KW-1185">Reference proteome</keyword>
<dbReference type="PANTHER" id="PTHR31981:SF1">
    <property type="entry name" value="GLYCOSYLATED LYSOSOMAL MEMBRANE PROTEIN"/>
    <property type="match status" value="1"/>
</dbReference>
<evidence type="ECO:0000256" key="3">
    <source>
        <dbReference type="ARBA" id="ARBA00022729"/>
    </source>
</evidence>
<organism evidence="12 13">
    <name type="scientific">Limulus polyphemus</name>
    <name type="common">Atlantic horseshoe crab</name>
    <dbReference type="NCBI Taxonomy" id="6850"/>
    <lineage>
        <taxon>Eukaryota</taxon>
        <taxon>Metazoa</taxon>
        <taxon>Ecdysozoa</taxon>
        <taxon>Arthropoda</taxon>
        <taxon>Chelicerata</taxon>
        <taxon>Merostomata</taxon>
        <taxon>Xiphosura</taxon>
        <taxon>Limulidae</taxon>
        <taxon>Limulus</taxon>
    </lineage>
</organism>
<dbReference type="GeneID" id="106478025"/>
<reference evidence="13" key="1">
    <citation type="submission" date="2025-08" db="UniProtKB">
        <authorList>
            <consortium name="RefSeq"/>
        </authorList>
    </citation>
    <scope>IDENTIFICATION</scope>
    <source>
        <tissue evidence="13">Muscle</tissue>
    </source>
</reference>
<evidence type="ECO:0000256" key="9">
    <source>
        <dbReference type="ARBA" id="ARBA00024189"/>
    </source>
</evidence>
<evidence type="ECO:0000256" key="7">
    <source>
        <dbReference type="ARBA" id="ARBA00023228"/>
    </source>
</evidence>
<gene>
    <name evidence="13" type="primary">LOC106478025</name>
</gene>
<evidence type="ECO:0000256" key="1">
    <source>
        <dbReference type="ARBA" id="ARBA00010599"/>
    </source>
</evidence>
<sequence length="423" mass="46739">MFFQKSLLLVTSKLALLVLVILVSSSVGLGNKGKLTRKLNMTLNPNCSLPECKGETDNSINLVHVTAEGDSDVLHYVWSSVGAPSVLIACTSLNSTLEIDWKNLLNESEVEGSINFSEKPYYSLGLVLAKIWQFNDTEDVGKLDSGSNISFPLPLMEMQWENINRTMHCSNNHCSAVFHTLSSDPKYFLPNGSFSFEVTAHSHDGRSNILPHLDHTANSSQLNIVLNGMNSEFNGSRFALEFILIGSDTITEKESNVEIESQKSIDDEYTPGIFERDVLMTPASHFTGSGGYLQWKPVCYTKDERTIAHSTESYSYGIQKTNNSLPFSITKAFFNSSLPPNSLSAFNISFGSSGDGFYLKTNYTSWSMTVGYGRPPSDQFSLMIILIISIGLGTPLILMVVWGVGFCVQKFTRKQDDLLLSSD</sequence>